<feature type="domain" description="SseB protein N-terminal" evidence="1">
    <location>
        <begin position="12"/>
        <end position="123"/>
    </location>
</feature>
<proteinExistence type="predicted"/>
<sequence>MTQEAFETPDLHGALQAAASDEASSDDMLGVVNAFLQSEIYLPAVAAPGEDGSVSPLMLQDEAANPVLPLFSSPEQVPAEYKEQAPHVATVSGIGVLQSVTDAGIVIDPGAAHQFAISQEQMAAIREQITVPGE</sequence>
<dbReference type="Proteomes" id="UP001260872">
    <property type="component" value="Unassembled WGS sequence"/>
</dbReference>
<evidence type="ECO:0000313" key="2">
    <source>
        <dbReference type="EMBL" id="MDR5710845.1"/>
    </source>
</evidence>
<dbReference type="RefSeq" id="WP_310536239.1">
    <property type="nucleotide sequence ID" value="NZ_BAAAOC010000018.1"/>
</dbReference>
<dbReference type="EMBL" id="JAVKGT010000003">
    <property type="protein sequence ID" value="MDR5710845.1"/>
    <property type="molecule type" value="Genomic_DNA"/>
</dbReference>
<dbReference type="Pfam" id="PF07179">
    <property type="entry name" value="SseB"/>
    <property type="match status" value="1"/>
</dbReference>
<name>A0ABU1FQC1_9MICC</name>
<accession>A0ABU1FQC1</accession>
<gene>
    <name evidence="2" type="ORF">RH857_01645</name>
</gene>
<evidence type="ECO:0000259" key="1">
    <source>
        <dbReference type="Pfam" id="PF07179"/>
    </source>
</evidence>
<dbReference type="InterPro" id="IPR009839">
    <property type="entry name" value="SseB_N"/>
</dbReference>
<protein>
    <submittedName>
        <fullName evidence="2">SseB family protein</fullName>
    </submittedName>
</protein>
<comment type="caution">
    <text evidence="2">The sequence shown here is derived from an EMBL/GenBank/DDBJ whole genome shotgun (WGS) entry which is preliminary data.</text>
</comment>
<organism evidence="2 3">
    <name type="scientific">Nesterenkonia flava</name>
    <dbReference type="NCBI Taxonomy" id="469799"/>
    <lineage>
        <taxon>Bacteria</taxon>
        <taxon>Bacillati</taxon>
        <taxon>Actinomycetota</taxon>
        <taxon>Actinomycetes</taxon>
        <taxon>Micrococcales</taxon>
        <taxon>Micrococcaceae</taxon>
        <taxon>Nesterenkonia</taxon>
    </lineage>
</organism>
<evidence type="ECO:0000313" key="3">
    <source>
        <dbReference type="Proteomes" id="UP001260872"/>
    </source>
</evidence>
<keyword evidence="3" id="KW-1185">Reference proteome</keyword>
<reference evidence="3" key="1">
    <citation type="submission" date="2023-07" db="EMBL/GenBank/DDBJ databases">
        <title>Description of three actinobacteria isolated from air of manufacturing shop in a pharmaceutical factory.</title>
        <authorList>
            <person name="Zhang D.-F."/>
        </authorList>
    </citation>
    <scope>NUCLEOTIDE SEQUENCE [LARGE SCALE GENOMIC DNA]</scope>
    <source>
        <strain evidence="3">CCTCC AB 207010</strain>
    </source>
</reference>